<gene>
    <name evidence="19" type="ORF">FHW18_003456</name>
</gene>
<accession>A0A7Y9IW53</accession>
<evidence type="ECO:0000256" key="8">
    <source>
        <dbReference type="ARBA" id="ARBA00022982"/>
    </source>
</evidence>
<dbReference type="InterPro" id="IPR005171">
    <property type="entry name" value="Cyt_c_oxidase_su4_prok"/>
</dbReference>
<keyword evidence="7 18" id="KW-0812">Transmembrane</keyword>
<evidence type="ECO:0000256" key="13">
    <source>
        <dbReference type="ARBA" id="ARBA00030071"/>
    </source>
</evidence>
<name>A0A7Y9IW53_9BURK</name>
<feature type="transmembrane region" description="Helical" evidence="18">
    <location>
        <begin position="73"/>
        <end position="92"/>
    </location>
</feature>
<dbReference type="PANTHER" id="PTHR36835">
    <property type="entry name" value="CYTOCHROME BO(3) UBIQUINOL OXIDASE SUBUNIT 4"/>
    <property type="match status" value="1"/>
</dbReference>
<organism evidence="19 20">
    <name type="scientific">Pigmentiphaga litoralis</name>
    <dbReference type="NCBI Taxonomy" id="516702"/>
    <lineage>
        <taxon>Bacteria</taxon>
        <taxon>Pseudomonadati</taxon>
        <taxon>Pseudomonadota</taxon>
        <taxon>Betaproteobacteria</taxon>
        <taxon>Burkholderiales</taxon>
        <taxon>Alcaligenaceae</taxon>
        <taxon>Pigmentiphaga</taxon>
    </lineage>
</organism>
<dbReference type="Proteomes" id="UP000542125">
    <property type="component" value="Unassembled WGS sequence"/>
</dbReference>
<evidence type="ECO:0000256" key="3">
    <source>
        <dbReference type="ARBA" id="ARBA00011700"/>
    </source>
</evidence>
<evidence type="ECO:0000256" key="7">
    <source>
        <dbReference type="ARBA" id="ARBA00022692"/>
    </source>
</evidence>
<proteinExistence type="inferred from homology"/>
<keyword evidence="10" id="KW-0560">Oxidoreductase</keyword>
<evidence type="ECO:0000256" key="2">
    <source>
        <dbReference type="ARBA" id="ARBA00008079"/>
    </source>
</evidence>
<dbReference type="AlphaFoldDB" id="A0A7Y9IW53"/>
<feature type="transmembrane region" description="Helical" evidence="18">
    <location>
        <begin position="43"/>
        <end position="61"/>
    </location>
</feature>
<evidence type="ECO:0000256" key="1">
    <source>
        <dbReference type="ARBA" id="ARBA00004651"/>
    </source>
</evidence>
<evidence type="ECO:0000256" key="10">
    <source>
        <dbReference type="ARBA" id="ARBA00023002"/>
    </source>
</evidence>
<dbReference type="InterPro" id="IPR050968">
    <property type="entry name" value="Cytochrome_c_oxidase_bac_sub4"/>
</dbReference>
<comment type="subunit">
    <text evidence="3">Heterooctamer of two A chains, two B chains, two C chains and two D chains.</text>
</comment>
<evidence type="ECO:0000256" key="16">
    <source>
        <dbReference type="ARBA" id="ARBA00032185"/>
    </source>
</evidence>
<dbReference type="GO" id="GO:0015990">
    <property type="term" value="P:electron transport coupled proton transport"/>
    <property type="evidence" value="ECO:0007669"/>
    <property type="project" value="InterPro"/>
</dbReference>
<dbReference type="EMBL" id="JACBYR010000001">
    <property type="protein sequence ID" value="NYE84185.1"/>
    <property type="molecule type" value="Genomic_DNA"/>
</dbReference>
<evidence type="ECO:0000256" key="12">
    <source>
        <dbReference type="ARBA" id="ARBA00025694"/>
    </source>
</evidence>
<dbReference type="GO" id="GO:0015078">
    <property type="term" value="F:proton transmembrane transporter activity"/>
    <property type="evidence" value="ECO:0007669"/>
    <property type="project" value="TreeGrafter"/>
</dbReference>
<keyword evidence="5" id="KW-0813">Transport</keyword>
<evidence type="ECO:0000256" key="4">
    <source>
        <dbReference type="ARBA" id="ARBA00014689"/>
    </source>
</evidence>
<protein>
    <recommendedName>
        <fullName evidence="4">Cytochrome bo(3) ubiquinol oxidase subunit 4</fullName>
    </recommendedName>
    <alternativeName>
        <fullName evidence="16">Cytochrome o ubiquinol oxidase subunit 4</fullName>
    </alternativeName>
    <alternativeName>
        <fullName evidence="13">Oxidase bo(3) subunit 4</fullName>
    </alternativeName>
    <alternativeName>
        <fullName evidence="14">Ubiquinol oxidase polypeptide IV</fullName>
    </alternativeName>
    <alternativeName>
        <fullName evidence="15">Ubiquinol oxidase subunit 4</fullName>
    </alternativeName>
</protein>
<evidence type="ECO:0000256" key="5">
    <source>
        <dbReference type="ARBA" id="ARBA00022448"/>
    </source>
</evidence>
<dbReference type="InterPro" id="IPR014210">
    <property type="entry name" value="Cyt_o_ubiqinol_oxidase_su4"/>
</dbReference>
<evidence type="ECO:0000256" key="15">
    <source>
        <dbReference type="ARBA" id="ARBA00031887"/>
    </source>
</evidence>
<evidence type="ECO:0000256" key="18">
    <source>
        <dbReference type="SAM" id="Phobius"/>
    </source>
</evidence>
<keyword evidence="6" id="KW-1003">Cell membrane</keyword>
<comment type="caution">
    <text evidence="19">The sequence shown here is derived from an EMBL/GenBank/DDBJ whole genome shotgun (WGS) entry which is preliminary data.</text>
</comment>
<comment type="subcellular location">
    <subcellularLocation>
        <location evidence="1">Cell membrane</location>
        <topology evidence="1">Multi-pass membrane protein</topology>
    </subcellularLocation>
</comment>
<keyword evidence="11 18" id="KW-0472">Membrane</keyword>
<dbReference type="GO" id="GO:0005886">
    <property type="term" value="C:plasma membrane"/>
    <property type="evidence" value="ECO:0007669"/>
    <property type="project" value="UniProtKB-SubCell"/>
</dbReference>
<evidence type="ECO:0000256" key="14">
    <source>
        <dbReference type="ARBA" id="ARBA00030211"/>
    </source>
</evidence>
<dbReference type="Pfam" id="PF03626">
    <property type="entry name" value="COX4_pro"/>
    <property type="match status" value="1"/>
</dbReference>
<dbReference type="NCBIfam" id="TIGR02847">
    <property type="entry name" value="CyoD"/>
    <property type="match status" value="1"/>
</dbReference>
<evidence type="ECO:0000256" key="11">
    <source>
        <dbReference type="ARBA" id="ARBA00023136"/>
    </source>
</evidence>
<evidence type="ECO:0000256" key="9">
    <source>
        <dbReference type="ARBA" id="ARBA00022989"/>
    </source>
</evidence>
<dbReference type="GO" id="GO:0019646">
    <property type="term" value="P:aerobic electron transport chain"/>
    <property type="evidence" value="ECO:0007669"/>
    <property type="project" value="TreeGrafter"/>
</dbReference>
<comment type="function">
    <text evidence="12">Cytochrome bo(3) ubiquinol terminal oxidase is the component of the aerobic respiratory chain of E.coli that predominates when cells are grown at high aeration. Has proton pump activity across the membrane in addition to electron transfer, pumping 2 protons/electron.</text>
</comment>
<evidence type="ECO:0000256" key="17">
    <source>
        <dbReference type="SAM" id="MobiDB-lite"/>
    </source>
</evidence>
<dbReference type="PANTHER" id="PTHR36835:SF1">
    <property type="entry name" value="CYTOCHROME BO(3) UBIQUINOL OXIDASE SUBUNIT 4"/>
    <property type="match status" value="1"/>
</dbReference>
<dbReference type="RefSeq" id="WP_373563298.1">
    <property type="nucleotide sequence ID" value="NZ_JACBYR010000001.1"/>
</dbReference>
<keyword evidence="9 18" id="KW-1133">Transmembrane helix</keyword>
<evidence type="ECO:0000313" key="20">
    <source>
        <dbReference type="Proteomes" id="UP000542125"/>
    </source>
</evidence>
<keyword evidence="8" id="KW-0249">Electron transport</keyword>
<comment type="similarity">
    <text evidence="2">Belongs to the cytochrome c oxidase bacterial subunit 4 family.</text>
</comment>
<feature type="compositionally biased region" description="Basic and acidic residues" evidence="17">
    <location>
        <begin position="15"/>
        <end position="34"/>
    </location>
</feature>
<feature type="region of interest" description="Disordered" evidence="17">
    <location>
        <begin position="1"/>
        <end position="35"/>
    </location>
</feature>
<feature type="transmembrane region" description="Helical" evidence="18">
    <location>
        <begin position="104"/>
        <end position="126"/>
    </location>
</feature>
<keyword evidence="20" id="KW-1185">Reference proteome</keyword>
<reference evidence="19 20" key="1">
    <citation type="submission" date="2020-07" db="EMBL/GenBank/DDBJ databases">
        <title>Genomic Encyclopedia of Type Strains, Phase IV (KMG-V): Genome sequencing to study the core and pangenomes of soil and plant-associated prokaryotes.</title>
        <authorList>
            <person name="Whitman W."/>
        </authorList>
    </citation>
    <scope>NUCLEOTIDE SEQUENCE [LARGE SCALE GENOMIC DNA]</scope>
    <source>
        <strain evidence="19 20">SAS40</strain>
    </source>
</reference>
<evidence type="ECO:0000256" key="6">
    <source>
        <dbReference type="ARBA" id="ARBA00022475"/>
    </source>
</evidence>
<dbReference type="GO" id="GO:0009319">
    <property type="term" value="C:cytochrome o ubiquinol oxidase complex"/>
    <property type="evidence" value="ECO:0007669"/>
    <property type="project" value="TreeGrafter"/>
</dbReference>
<dbReference type="GO" id="GO:0009486">
    <property type="term" value="F:cytochrome bo3 ubiquinol oxidase activity"/>
    <property type="evidence" value="ECO:0007669"/>
    <property type="project" value="InterPro"/>
</dbReference>
<evidence type="ECO:0000313" key="19">
    <source>
        <dbReference type="EMBL" id="NYE84185.1"/>
    </source>
</evidence>
<sequence>MSADTNTLHAHGHAHGHDDGHHGHDDHDHDHGDGSSHGTFREYMTGFVLAVILTVIPFWIVMTGQFQDSGTTALVILGFAAVQIVVHMVYFLHMNARSEGGWTMLALIFTIVLVVITLAGSIWVMFHLNTNMMPNMLHDMNNMP</sequence>